<reference evidence="1" key="1">
    <citation type="journal article" date="2023" name="Front. Mar. Sci.">
        <title>Tracing the invertebrate herpesviruses in the global sequence datasets.</title>
        <authorList>
            <person name="Rosani U."/>
            <person name="Gaia M."/>
            <person name="Delmont T.O."/>
            <person name="Krupovic M."/>
        </authorList>
    </citation>
    <scope>NUCLEOTIDE SEQUENCE</scope>
    <source>
        <strain evidence="1">MalacoHV2/Med/2018 153</strain>
    </source>
</reference>
<organism evidence="1">
    <name type="scientific">Malaco herpesvirus 2</name>
    <dbReference type="NCBI Taxonomy" id="3031798"/>
    <lineage>
        <taxon>Viruses</taxon>
        <taxon>Duplodnaviria</taxon>
        <taxon>Heunggongvirae</taxon>
        <taxon>Peploviricota</taxon>
        <taxon>Herviviricetes</taxon>
        <taxon>Herpesvirales</taxon>
        <taxon>Malacoherpesviridae</taxon>
    </lineage>
</organism>
<protein>
    <submittedName>
        <fullName evidence="1">ORF15</fullName>
    </submittedName>
</protein>
<evidence type="ECO:0000313" key="1">
    <source>
        <dbReference type="EMBL" id="DBA11555.1"/>
    </source>
</evidence>
<name>A0AA48SEZ3_9VIRU</name>
<dbReference type="EMBL" id="BK063060">
    <property type="protein sequence ID" value="DBA11555.1"/>
    <property type="molecule type" value="Genomic_DNA"/>
</dbReference>
<accession>A0AA48SEZ3</accession>
<reference evidence="1" key="2">
    <citation type="submission" date="2023-01" db="EMBL/GenBank/DDBJ databases">
        <authorList>
            <person name="Rosani U."/>
            <person name="Delmont T.O."/>
            <person name="Gaia M."/>
            <person name="Krupovic M."/>
        </authorList>
    </citation>
    <scope>NUCLEOTIDE SEQUENCE</scope>
    <source>
        <strain evidence="1">MalacoHV2/Med/2018 153</strain>
    </source>
</reference>
<sequence length="216" mass="25057">MSKCVNHLDTILSASMENIKLMKKEQNNDKKLTYSIAMLRLERVNDRLYTDMEKSVLGFVSRIKETFLNHPAIVIWYTETTTIDLTFHESNVSSMHTLVGKIRKDRQNYIIRPYVNESPSKKIRLGKRTFGLVHESQQFINSEYLKQLEEHAKALSAHFVFIETFNHVTLSVLPQNVRIVNIGSNICPCNIANCCTNDPTYQTFKDIYSKLDDYLT</sequence>
<proteinExistence type="predicted"/>